<accession>I6YBK6</accession>
<dbReference type="PATRIC" id="fig|1197325.3.peg.652"/>
<protein>
    <submittedName>
        <fullName evidence="1">Uncharacterized protein</fullName>
    </submittedName>
</protein>
<dbReference type="KEGG" id="mwe:WEN_03015"/>
<dbReference type="RefSeq" id="WP_014850095.1">
    <property type="nucleotide sequence ID" value="NC_018149.1"/>
</dbReference>
<reference evidence="1 2" key="1">
    <citation type="journal article" date="2012" name="J. Bacteriol.">
        <title>Complete genome sequence of Mycoplasma wenyonii strain Massachusetts.</title>
        <authorList>
            <person name="Dos Santos A.P."/>
            <person name="Guimaraes A.M."/>
            <person name="do Nascimento N.C."/>
            <person name="Sanmiguel P.J."/>
            <person name="Messick J.B."/>
        </authorList>
    </citation>
    <scope>NUCLEOTIDE SEQUENCE [LARGE SCALE GENOMIC DNA]</scope>
    <source>
        <strain evidence="1 2">Massachusetts</strain>
    </source>
</reference>
<keyword evidence="2" id="KW-1185">Reference proteome</keyword>
<dbReference type="STRING" id="1197325.WEN_03015"/>
<proteinExistence type="predicted"/>
<organism evidence="1 2">
    <name type="scientific">Mycoplasma wenyonii (strain Massachusetts)</name>
    <name type="common">Eperythrozoon wenyonii</name>
    <dbReference type="NCBI Taxonomy" id="1197325"/>
    <lineage>
        <taxon>Bacteria</taxon>
        <taxon>Bacillati</taxon>
        <taxon>Mycoplasmatota</taxon>
        <taxon>Mollicutes</taxon>
        <taxon>Mycoplasmataceae</taxon>
        <taxon>Mycoplasma</taxon>
    </lineage>
</organism>
<dbReference type="HOGENOM" id="CLU_207885_0_0_14"/>
<dbReference type="EMBL" id="CP003703">
    <property type="protein sequence ID" value="AFN65386.1"/>
    <property type="molecule type" value="Genomic_DNA"/>
</dbReference>
<name>I6YBK6_MYCWM</name>
<gene>
    <name evidence="1" type="ordered locus">WEN_03015</name>
</gene>
<evidence type="ECO:0000313" key="1">
    <source>
        <dbReference type="EMBL" id="AFN65386.1"/>
    </source>
</evidence>
<dbReference type="AlphaFoldDB" id="I6YBK6"/>
<sequence>MASLFRYNLCLISCGAPAGLAVYHYFVRKDQTENVAEKCCCNSGEETDCTQECEETCKKKEK</sequence>
<evidence type="ECO:0000313" key="2">
    <source>
        <dbReference type="Proteomes" id="UP000009005"/>
    </source>
</evidence>
<dbReference type="Proteomes" id="UP000009005">
    <property type="component" value="Chromosome"/>
</dbReference>